<gene>
    <name evidence="4" type="ORF">CPter91_0937</name>
</gene>
<sequence>MRVGIDARFITRHPRRGIGNYSLNVVAELVRLSPETEFFLYISAPDHEGILPRAANVTVRRLTTPAYPFWEQLALPRAARHDHLDILHCLGNTAPVIMPRGIKLVLSLMDVMFLQTGEFVPKPTNNYQALGRIYRRAVVPRCTLSADRVITISEYSRRDILDLIPNLDPERVSVTFLSCDAIFKQAVKEQPQNSVTGRSPYILTLGANDPRKNTLRLVKAYLALWKKHEIDEQLVISGYANWENSEAYRVVKNAGATDRVKFLSFISIEELADLYRNATFFVYPSLYEGFGIPLLEAFSAKCPVLASNTTSIPEVGGDAALYVDPLNQDSIEQAMYQLIHDDKLRQSLADRGYARALEFTWTETARKTLSIYQHCMSEK</sequence>
<dbReference type="KEGG" id="cpra:CPter91_0937"/>
<dbReference type="GO" id="GO:0016757">
    <property type="term" value="F:glycosyltransferase activity"/>
    <property type="evidence" value="ECO:0007669"/>
    <property type="project" value="InterPro"/>
</dbReference>
<dbReference type="SUPFAM" id="SSF53756">
    <property type="entry name" value="UDP-Glycosyltransferase/glycogen phosphorylase"/>
    <property type="match status" value="1"/>
</dbReference>
<dbReference type="CDD" id="cd03809">
    <property type="entry name" value="GT4_MtfB-like"/>
    <property type="match status" value="1"/>
</dbReference>
<dbReference type="STRING" id="279113.CPter91_0937"/>
<dbReference type="GO" id="GO:0009103">
    <property type="term" value="P:lipopolysaccharide biosynthetic process"/>
    <property type="evidence" value="ECO:0007669"/>
    <property type="project" value="TreeGrafter"/>
</dbReference>
<accession>A0A127Q0F1</accession>
<dbReference type="PATRIC" id="fig|279113.9.peg.933"/>
<protein>
    <submittedName>
        <fullName evidence="4">Glycosyl transferases group 1 family protein</fullName>
    </submittedName>
</protein>
<dbReference type="Pfam" id="PF13439">
    <property type="entry name" value="Glyco_transf_4"/>
    <property type="match status" value="1"/>
</dbReference>
<proteinExistence type="predicted"/>
<dbReference type="InterPro" id="IPR001296">
    <property type="entry name" value="Glyco_trans_1"/>
</dbReference>
<feature type="domain" description="Glycosyl transferase family 1" evidence="2">
    <location>
        <begin position="191"/>
        <end position="354"/>
    </location>
</feature>
<reference evidence="4 5" key="1">
    <citation type="submission" date="2015-11" db="EMBL/GenBank/DDBJ databases">
        <title>Exploring the genomic traits of fungus-feeding bacterial genus Collimonas.</title>
        <authorList>
            <person name="Song C."/>
            <person name="Schmidt R."/>
            <person name="de Jager V."/>
            <person name="Krzyzanowska D."/>
            <person name="Jongedijk E."/>
            <person name="Cankar K."/>
            <person name="Beekwilder J."/>
            <person name="van Veen A."/>
            <person name="de Boer W."/>
            <person name="van Veen J.A."/>
            <person name="Garbeva P."/>
        </authorList>
    </citation>
    <scope>NUCLEOTIDE SEQUENCE [LARGE SCALE GENOMIC DNA]</scope>
    <source>
        <strain evidence="4 5">Ter91</strain>
    </source>
</reference>
<dbReference type="Pfam" id="PF00534">
    <property type="entry name" value="Glycos_transf_1"/>
    <property type="match status" value="1"/>
</dbReference>
<feature type="domain" description="Glycosyltransferase subfamily 4-like N-terminal" evidence="3">
    <location>
        <begin position="17"/>
        <end position="174"/>
    </location>
</feature>
<evidence type="ECO:0000259" key="3">
    <source>
        <dbReference type="Pfam" id="PF13439"/>
    </source>
</evidence>
<evidence type="ECO:0000313" key="5">
    <source>
        <dbReference type="Proteomes" id="UP000074561"/>
    </source>
</evidence>
<dbReference type="InterPro" id="IPR028098">
    <property type="entry name" value="Glyco_trans_4-like_N"/>
</dbReference>
<name>A0A127Q0F1_9BURK</name>
<dbReference type="FunFam" id="3.40.50.2000:FF:000119">
    <property type="entry name" value="Glycosyl transferase group 1"/>
    <property type="match status" value="1"/>
</dbReference>
<dbReference type="PANTHER" id="PTHR46401:SF2">
    <property type="entry name" value="GLYCOSYLTRANSFERASE WBBK-RELATED"/>
    <property type="match status" value="1"/>
</dbReference>
<dbReference type="AlphaFoldDB" id="A0A127Q0F1"/>
<dbReference type="EMBL" id="CP013234">
    <property type="protein sequence ID" value="AMP03325.1"/>
    <property type="molecule type" value="Genomic_DNA"/>
</dbReference>
<evidence type="ECO:0000259" key="2">
    <source>
        <dbReference type="Pfam" id="PF00534"/>
    </source>
</evidence>
<dbReference type="PANTHER" id="PTHR46401">
    <property type="entry name" value="GLYCOSYLTRANSFERASE WBBK-RELATED"/>
    <property type="match status" value="1"/>
</dbReference>
<dbReference type="Gene3D" id="3.40.50.2000">
    <property type="entry name" value="Glycogen Phosphorylase B"/>
    <property type="match status" value="2"/>
</dbReference>
<dbReference type="Proteomes" id="UP000074561">
    <property type="component" value="Chromosome"/>
</dbReference>
<organism evidence="4 5">
    <name type="scientific">Collimonas pratensis</name>
    <dbReference type="NCBI Taxonomy" id="279113"/>
    <lineage>
        <taxon>Bacteria</taxon>
        <taxon>Pseudomonadati</taxon>
        <taxon>Pseudomonadota</taxon>
        <taxon>Betaproteobacteria</taxon>
        <taxon>Burkholderiales</taxon>
        <taxon>Oxalobacteraceae</taxon>
        <taxon>Collimonas</taxon>
    </lineage>
</organism>
<evidence type="ECO:0000313" key="4">
    <source>
        <dbReference type="EMBL" id="AMP03325.1"/>
    </source>
</evidence>
<keyword evidence="1 4" id="KW-0808">Transferase</keyword>
<evidence type="ECO:0000256" key="1">
    <source>
        <dbReference type="ARBA" id="ARBA00022679"/>
    </source>
</evidence>